<evidence type="ECO:0000313" key="26">
    <source>
        <dbReference type="Proteomes" id="UP000765509"/>
    </source>
</evidence>
<keyword evidence="15" id="KW-0229">DNA integration</keyword>
<dbReference type="PROSITE" id="PS50158">
    <property type="entry name" value="ZF_CCHC"/>
    <property type="match status" value="1"/>
</dbReference>
<dbReference type="SUPFAM" id="SSF57756">
    <property type="entry name" value="Retrovirus zinc finger-like domains"/>
    <property type="match status" value="1"/>
</dbReference>
<dbReference type="InterPro" id="IPR001584">
    <property type="entry name" value="Integrase_cat-core"/>
</dbReference>
<evidence type="ECO:0000256" key="16">
    <source>
        <dbReference type="ARBA" id="ARBA00022918"/>
    </source>
</evidence>
<evidence type="ECO:0000256" key="9">
    <source>
        <dbReference type="ARBA" id="ARBA00022741"/>
    </source>
</evidence>
<keyword evidence="16" id="KW-0695">RNA-directed DNA polymerase</keyword>
<dbReference type="EMBL" id="AVOT02015036">
    <property type="protein sequence ID" value="MBW0499004.1"/>
    <property type="molecule type" value="Genomic_DNA"/>
</dbReference>
<keyword evidence="11" id="KW-0378">Hydrolase</keyword>
<dbReference type="Pfam" id="PF00098">
    <property type="entry name" value="zf-CCHC"/>
    <property type="match status" value="1"/>
</dbReference>
<comment type="catalytic activity">
    <reaction evidence="20">
        <text>DNA(n) + a 2'-deoxyribonucleoside 5'-triphosphate = DNA(n+1) + diphosphate</text>
        <dbReference type="Rhea" id="RHEA:22508"/>
        <dbReference type="Rhea" id="RHEA-COMP:17339"/>
        <dbReference type="Rhea" id="RHEA-COMP:17340"/>
        <dbReference type="ChEBI" id="CHEBI:33019"/>
        <dbReference type="ChEBI" id="CHEBI:61560"/>
        <dbReference type="ChEBI" id="CHEBI:173112"/>
        <dbReference type="EC" id="2.7.7.49"/>
    </reaction>
</comment>
<dbReference type="GO" id="GO:0005524">
    <property type="term" value="F:ATP binding"/>
    <property type="evidence" value="ECO:0007669"/>
    <property type="project" value="UniProtKB-KW"/>
</dbReference>
<evidence type="ECO:0000256" key="22">
    <source>
        <dbReference type="PROSITE-ProRule" id="PRU00047"/>
    </source>
</evidence>
<evidence type="ECO:0000256" key="21">
    <source>
        <dbReference type="ARBA" id="ARBA00049244"/>
    </source>
</evidence>
<keyword evidence="4" id="KW-0507">mRNA processing</keyword>
<gene>
    <name evidence="25" type="ORF">O181_038719</name>
</gene>
<evidence type="ECO:0000256" key="10">
    <source>
        <dbReference type="ARBA" id="ARBA00022759"/>
    </source>
</evidence>
<keyword evidence="17" id="KW-0808">Transferase</keyword>
<comment type="function">
    <text evidence="1">The aspartyl protease (PR) mediates the proteolytic cleavages of the Gag and Gag-Pol polyproteins after assembly of the VLP.</text>
</comment>
<evidence type="ECO:0000256" key="1">
    <source>
        <dbReference type="ARBA" id="ARBA00002180"/>
    </source>
</evidence>
<keyword evidence="22" id="KW-0863">Zinc-finger</keyword>
<dbReference type="GO" id="GO:0005634">
    <property type="term" value="C:nucleus"/>
    <property type="evidence" value="ECO:0007669"/>
    <property type="project" value="UniProtKB-ARBA"/>
</dbReference>
<evidence type="ECO:0000313" key="25">
    <source>
        <dbReference type="EMBL" id="MBW0499004.1"/>
    </source>
</evidence>
<evidence type="ECO:0000256" key="20">
    <source>
        <dbReference type="ARBA" id="ARBA00048173"/>
    </source>
</evidence>
<evidence type="ECO:0000256" key="2">
    <source>
        <dbReference type="ARBA" id="ARBA00022578"/>
    </source>
</evidence>
<evidence type="ECO:0008006" key="27">
    <source>
        <dbReference type="Google" id="ProtNLM"/>
    </source>
</evidence>
<reference evidence="25" key="1">
    <citation type="submission" date="2021-03" db="EMBL/GenBank/DDBJ databases">
        <title>Draft genome sequence of rust myrtle Austropuccinia psidii MF-1, a brazilian biotype.</title>
        <authorList>
            <person name="Quecine M.C."/>
            <person name="Pachon D.M.R."/>
            <person name="Bonatelli M.L."/>
            <person name="Correr F.H."/>
            <person name="Franceschini L.M."/>
            <person name="Leite T.F."/>
            <person name="Margarido G.R.A."/>
            <person name="Almeida C.A."/>
            <person name="Ferrarezi J.A."/>
            <person name="Labate C.A."/>
        </authorList>
    </citation>
    <scope>NUCLEOTIDE SEQUENCE</scope>
    <source>
        <strain evidence="25">MF-1</strain>
    </source>
</reference>
<dbReference type="GO" id="GO:0008233">
    <property type="term" value="F:peptidase activity"/>
    <property type="evidence" value="ECO:0007669"/>
    <property type="project" value="UniProtKB-KW"/>
</dbReference>
<dbReference type="GO" id="GO:0006508">
    <property type="term" value="P:proteolysis"/>
    <property type="evidence" value="ECO:0007669"/>
    <property type="project" value="UniProtKB-KW"/>
</dbReference>
<comment type="caution">
    <text evidence="25">The sequence shown here is derived from an EMBL/GenBank/DDBJ whole genome shotgun (WGS) entry which is preliminary data.</text>
</comment>
<dbReference type="GO" id="GO:0006397">
    <property type="term" value="P:mRNA processing"/>
    <property type="evidence" value="ECO:0007669"/>
    <property type="project" value="UniProtKB-KW"/>
</dbReference>
<comment type="catalytic activity">
    <reaction evidence="21">
        <text>DNA(n) + a 2'-deoxyribonucleoside 5'-triphosphate = DNA(n+1) + diphosphate</text>
        <dbReference type="Rhea" id="RHEA:22508"/>
        <dbReference type="Rhea" id="RHEA-COMP:17339"/>
        <dbReference type="Rhea" id="RHEA-COMP:17340"/>
        <dbReference type="ChEBI" id="CHEBI:33019"/>
        <dbReference type="ChEBI" id="CHEBI:61560"/>
        <dbReference type="ChEBI" id="CHEBI:173112"/>
        <dbReference type="EC" id="2.7.7.7"/>
    </reaction>
</comment>
<evidence type="ECO:0000256" key="11">
    <source>
        <dbReference type="ARBA" id="ARBA00022801"/>
    </source>
</evidence>
<dbReference type="GO" id="GO:0015074">
    <property type="term" value="P:DNA integration"/>
    <property type="evidence" value="ECO:0007669"/>
    <property type="project" value="UniProtKB-KW"/>
</dbReference>
<keyword evidence="10" id="KW-0255">Endonuclease</keyword>
<dbReference type="GO" id="GO:0008270">
    <property type="term" value="F:zinc ion binding"/>
    <property type="evidence" value="ECO:0007669"/>
    <property type="project" value="UniProtKB-KW"/>
</dbReference>
<keyword evidence="19" id="KW-0233">DNA recombination</keyword>
<keyword evidence="7" id="KW-0540">Nuclease</keyword>
<keyword evidence="18" id="KW-0917">Virion maturation</keyword>
<keyword evidence="3" id="KW-1188">Viral release from host cell</keyword>
<evidence type="ECO:0000256" key="8">
    <source>
        <dbReference type="ARBA" id="ARBA00022723"/>
    </source>
</evidence>
<evidence type="ECO:0000256" key="19">
    <source>
        <dbReference type="ARBA" id="ARBA00023172"/>
    </source>
</evidence>
<protein>
    <recommendedName>
        <fullName evidence="27">CCHC-type domain-containing protein</fullName>
    </recommendedName>
</protein>
<evidence type="ECO:0000256" key="17">
    <source>
        <dbReference type="ARBA" id="ARBA00022932"/>
    </source>
</evidence>
<dbReference type="InterPro" id="IPR012337">
    <property type="entry name" value="RNaseH-like_sf"/>
</dbReference>
<evidence type="ECO:0000259" key="23">
    <source>
        <dbReference type="PROSITE" id="PS50158"/>
    </source>
</evidence>
<dbReference type="GO" id="GO:0004519">
    <property type="term" value="F:endonuclease activity"/>
    <property type="evidence" value="ECO:0007669"/>
    <property type="project" value="UniProtKB-KW"/>
</dbReference>
<dbReference type="Pfam" id="PF22936">
    <property type="entry name" value="Pol_BBD"/>
    <property type="match status" value="1"/>
</dbReference>
<evidence type="ECO:0000256" key="15">
    <source>
        <dbReference type="ARBA" id="ARBA00022908"/>
    </source>
</evidence>
<dbReference type="GO" id="GO:0006310">
    <property type="term" value="P:DNA recombination"/>
    <property type="evidence" value="ECO:0007669"/>
    <property type="project" value="UniProtKB-KW"/>
</dbReference>
<dbReference type="PROSITE" id="PS50994">
    <property type="entry name" value="INTEGRASE"/>
    <property type="match status" value="1"/>
</dbReference>
<dbReference type="PANTHER" id="PTHR42648:SF11">
    <property type="entry name" value="TRANSPOSON TY4-P GAG-POL POLYPROTEIN"/>
    <property type="match status" value="1"/>
</dbReference>
<keyword evidence="22" id="KW-0862">Zinc</keyword>
<keyword evidence="26" id="KW-1185">Reference proteome</keyword>
<dbReference type="SMART" id="SM00343">
    <property type="entry name" value="ZnF_C2HC"/>
    <property type="match status" value="1"/>
</dbReference>
<keyword evidence="8" id="KW-0479">Metal-binding</keyword>
<dbReference type="InterPro" id="IPR036397">
    <property type="entry name" value="RNaseH_sf"/>
</dbReference>
<dbReference type="PANTHER" id="PTHR42648">
    <property type="entry name" value="TRANSPOSASE, PUTATIVE-RELATED"/>
    <property type="match status" value="1"/>
</dbReference>
<evidence type="ECO:0000256" key="12">
    <source>
        <dbReference type="ARBA" id="ARBA00022840"/>
    </source>
</evidence>
<keyword evidence="12" id="KW-0067">ATP-binding</keyword>
<dbReference type="Gene3D" id="3.30.420.10">
    <property type="entry name" value="Ribonuclease H-like superfamily/Ribonuclease H"/>
    <property type="match status" value="1"/>
</dbReference>
<name>A0A9Q3D8Z7_9BASI</name>
<evidence type="ECO:0000256" key="13">
    <source>
        <dbReference type="ARBA" id="ARBA00022842"/>
    </source>
</evidence>
<organism evidence="25 26">
    <name type="scientific">Austropuccinia psidii MF-1</name>
    <dbReference type="NCBI Taxonomy" id="1389203"/>
    <lineage>
        <taxon>Eukaryota</taxon>
        <taxon>Fungi</taxon>
        <taxon>Dikarya</taxon>
        <taxon>Basidiomycota</taxon>
        <taxon>Pucciniomycotina</taxon>
        <taxon>Pucciniomycetes</taxon>
        <taxon>Pucciniales</taxon>
        <taxon>Sphaerophragmiaceae</taxon>
        <taxon>Austropuccinia</taxon>
    </lineage>
</organism>
<sequence length="720" mass="80204">MTDTPTPSNPPFAAPLRKGRSKLAMVDPFFAETKKPEDNDEILHIEYDPHRLRTAVSQAIGAITPAMKLKVDGSDFAEWEDDMAMLMDDFLDNPEYLSTTEGRTMYDEKLCRSILTHSVSDTIRKSIILNLWQDLLSIRMEPSESATALIDRAMSKARNFKNLEGSFNEDHLMGLILQQATQSRPTINNALMGRLEALLSTSEKTPNLGQVIGALEACTRQDEANTMQPKPTPTPPTMDFHHLNIQREMGGSEVDEPFMEDGVDPAAFRAIMKGTCHLCKQPGHFARNCPRNTKPTQPARGANNQFQAYYPILAPSNMTPATIPTLPQNTVADRYRPRYQQSAVKARFIEMGSEEPNIDILHADISGMDSFTGNSVCDSGASHSLTGNLSSLHRYRKLTKSIPLSVATKRAGRRSYIEGMGSLIFKGENGRTVIINGVFYSPDAACTLISPAALIRAGATISTANNDILICDNYALPVLRARLCHSKMKWEMPPYIDKVTWPANRLSCDLTNNSYKAPTKNLHLDKLTIFETKLDDKDDTIGNVRITDGRELADTLHSIFGHIGNKRLKQLVRRRFGEEASKEITRKSATCQHCCIAKSTRRSILSSRDRTIEPMDVVTADLMGKLDEAIPYGGKYALTIRDIGSTYGECHILTKKSDATVVLLRVMTTWETKTGKRIKAFRSDNGGEFCNSTLEDWCHSQGTTHEKSLPYHHEQNGSIE</sequence>
<evidence type="ECO:0000256" key="14">
    <source>
        <dbReference type="ARBA" id="ARBA00022884"/>
    </source>
</evidence>
<evidence type="ECO:0000256" key="6">
    <source>
        <dbReference type="ARBA" id="ARBA00022695"/>
    </source>
</evidence>
<keyword evidence="9" id="KW-0547">Nucleotide-binding</keyword>
<evidence type="ECO:0000256" key="7">
    <source>
        <dbReference type="ARBA" id="ARBA00022722"/>
    </source>
</evidence>
<dbReference type="GO" id="GO:0003887">
    <property type="term" value="F:DNA-directed DNA polymerase activity"/>
    <property type="evidence" value="ECO:0007669"/>
    <property type="project" value="UniProtKB-KW"/>
</dbReference>
<evidence type="ECO:0000256" key="18">
    <source>
        <dbReference type="ARBA" id="ARBA00023113"/>
    </source>
</evidence>
<keyword evidence="17" id="KW-0239">DNA-directed DNA polymerase</keyword>
<dbReference type="Gene3D" id="4.10.60.10">
    <property type="entry name" value="Zinc finger, CCHC-type"/>
    <property type="match status" value="1"/>
</dbReference>
<feature type="domain" description="Integrase catalytic" evidence="24">
    <location>
        <begin position="610"/>
        <end position="720"/>
    </location>
</feature>
<evidence type="ECO:0000256" key="3">
    <source>
        <dbReference type="ARBA" id="ARBA00022612"/>
    </source>
</evidence>
<dbReference type="Proteomes" id="UP000765509">
    <property type="component" value="Unassembled WGS sequence"/>
</dbReference>
<dbReference type="GO" id="GO:0032196">
    <property type="term" value="P:transposition"/>
    <property type="evidence" value="ECO:0007669"/>
    <property type="project" value="UniProtKB-KW"/>
</dbReference>
<keyword evidence="5" id="KW-0645">Protease</keyword>
<keyword evidence="13" id="KW-0460">Magnesium</keyword>
<dbReference type="InterPro" id="IPR001878">
    <property type="entry name" value="Znf_CCHC"/>
</dbReference>
<proteinExistence type="predicted"/>
<dbReference type="InterPro" id="IPR039537">
    <property type="entry name" value="Retrotran_Ty1/copia-like"/>
</dbReference>
<evidence type="ECO:0000256" key="5">
    <source>
        <dbReference type="ARBA" id="ARBA00022670"/>
    </source>
</evidence>
<dbReference type="InterPro" id="IPR054722">
    <property type="entry name" value="PolX-like_BBD"/>
</dbReference>
<keyword evidence="2" id="KW-0815">Transposition</keyword>
<keyword evidence="6" id="KW-0548">Nucleotidyltransferase</keyword>
<dbReference type="GO" id="GO:0003723">
    <property type="term" value="F:RNA binding"/>
    <property type="evidence" value="ECO:0007669"/>
    <property type="project" value="UniProtKB-KW"/>
</dbReference>
<feature type="domain" description="CCHC-type" evidence="23">
    <location>
        <begin position="276"/>
        <end position="291"/>
    </location>
</feature>
<dbReference type="AlphaFoldDB" id="A0A9Q3D8Z7"/>
<accession>A0A9Q3D8Z7</accession>
<dbReference type="InterPro" id="IPR036875">
    <property type="entry name" value="Znf_CCHC_sf"/>
</dbReference>
<evidence type="ECO:0000259" key="24">
    <source>
        <dbReference type="PROSITE" id="PS50994"/>
    </source>
</evidence>
<evidence type="ECO:0000256" key="4">
    <source>
        <dbReference type="ARBA" id="ARBA00022664"/>
    </source>
</evidence>
<dbReference type="OrthoDB" id="10513339at2759"/>
<keyword evidence="14" id="KW-0694">RNA-binding</keyword>
<dbReference type="SUPFAM" id="SSF53098">
    <property type="entry name" value="Ribonuclease H-like"/>
    <property type="match status" value="1"/>
</dbReference>
<dbReference type="GO" id="GO:0003964">
    <property type="term" value="F:RNA-directed DNA polymerase activity"/>
    <property type="evidence" value="ECO:0007669"/>
    <property type="project" value="UniProtKB-KW"/>
</dbReference>